<proteinExistence type="predicted"/>
<dbReference type="SUPFAM" id="SSF52091">
    <property type="entry name" value="SpoIIaa-like"/>
    <property type="match status" value="1"/>
</dbReference>
<dbReference type="EMBL" id="JACANG010000084">
    <property type="protein sequence ID" value="MDM1720164.1"/>
    <property type="molecule type" value="Genomic_DNA"/>
</dbReference>
<feature type="domain" description="STAS" evidence="1">
    <location>
        <begin position="1"/>
        <end position="112"/>
    </location>
</feature>
<protein>
    <submittedName>
        <fullName evidence="2">Sodium-independent anion transporter</fullName>
    </submittedName>
</protein>
<reference evidence="2" key="2">
    <citation type="journal article" date="2022" name="Sci. Total Environ.">
        <title>Prevalence, transmission, and molecular epidemiology of tet(X)-positive bacteria among humans, animals, and environmental niches in China: An epidemiological, and genomic-based study.</title>
        <authorList>
            <person name="Dong N."/>
            <person name="Zeng Y."/>
            <person name="Cai C."/>
            <person name="Sun C."/>
            <person name="Lu J."/>
            <person name="Liu C."/>
            <person name="Zhou H."/>
            <person name="Sun Q."/>
            <person name="Shu L."/>
            <person name="Wang H."/>
            <person name="Wang Y."/>
            <person name="Wang S."/>
            <person name="Wu C."/>
            <person name="Chan E.W."/>
            <person name="Chen G."/>
            <person name="Shen Z."/>
            <person name="Chen S."/>
            <person name="Zhang R."/>
        </authorList>
    </citation>
    <scope>NUCLEOTIDE SEQUENCE</scope>
    <source>
        <strain evidence="2">DF49-4</strain>
    </source>
</reference>
<dbReference type="RefSeq" id="WP_286430029.1">
    <property type="nucleotide sequence ID" value="NZ_JACANG010000084.1"/>
</dbReference>
<gene>
    <name evidence="2" type="ORF">HX110_13875</name>
</gene>
<dbReference type="PROSITE" id="PS50801">
    <property type="entry name" value="STAS"/>
    <property type="match status" value="1"/>
</dbReference>
<evidence type="ECO:0000259" key="1">
    <source>
        <dbReference type="PROSITE" id="PS50801"/>
    </source>
</evidence>
<reference evidence="2" key="1">
    <citation type="submission" date="2020-06" db="EMBL/GenBank/DDBJ databases">
        <authorList>
            <person name="Dong N."/>
        </authorList>
    </citation>
    <scope>NUCLEOTIDE SEQUENCE</scope>
    <source>
        <strain evidence="2">DF49-4</strain>
    </source>
</reference>
<dbReference type="GO" id="GO:0055085">
    <property type="term" value="P:transmembrane transport"/>
    <property type="evidence" value="ECO:0007669"/>
    <property type="project" value="InterPro"/>
</dbReference>
<dbReference type="InterPro" id="IPR036513">
    <property type="entry name" value="STAS_dom_sf"/>
</dbReference>
<dbReference type="Pfam" id="PF01740">
    <property type="entry name" value="STAS"/>
    <property type="match status" value="1"/>
</dbReference>
<sequence>PEAICHPEVLSIRVDESLYFSNARYLEDIVLNLVHDKLQLKHLVIMCSGVNLIDVSALHSLRAVMHRLSSSGIQLHLSEVKGPVLDQLQHSRFLTELTGQVFLSQYAAIQQLQAREND</sequence>
<comment type="caution">
    <text evidence="2">The sequence shown here is derived from an EMBL/GenBank/DDBJ whole genome shotgun (WGS) entry which is preliminary data.</text>
</comment>
<organism evidence="2 3">
    <name type="scientific">Acinetobacter towneri</name>
    <dbReference type="NCBI Taxonomy" id="202956"/>
    <lineage>
        <taxon>Bacteria</taxon>
        <taxon>Pseudomonadati</taxon>
        <taxon>Pseudomonadota</taxon>
        <taxon>Gammaproteobacteria</taxon>
        <taxon>Moraxellales</taxon>
        <taxon>Moraxellaceae</taxon>
        <taxon>Acinetobacter</taxon>
    </lineage>
</organism>
<dbReference type="Proteomes" id="UP001174419">
    <property type="component" value="Unassembled WGS sequence"/>
</dbReference>
<dbReference type="InterPro" id="IPR001902">
    <property type="entry name" value="SLC26A/SulP_fam"/>
</dbReference>
<dbReference type="GO" id="GO:0016020">
    <property type="term" value="C:membrane"/>
    <property type="evidence" value="ECO:0007669"/>
    <property type="project" value="InterPro"/>
</dbReference>
<dbReference type="InterPro" id="IPR002645">
    <property type="entry name" value="STAS_dom"/>
</dbReference>
<dbReference type="AlphaFoldDB" id="A0AB35M422"/>
<evidence type="ECO:0000313" key="2">
    <source>
        <dbReference type="EMBL" id="MDM1720164.1"/>
    </source>
</evidence>
<name>A0AB35M422_9GAMM</name>
<dbReference type="Gene3D" id="3.30.750.24">
    <property type="entry name" value="STAS domain"/>
    <property type="match status" value="1"/>
</dbReference>
<dbReference type="CDD" id="cd07042">
    <property type="entry name" value="STAS_SulP_like_sulfate_transporter"/>
    <property type="match status" value="1"/>
</dbReference>
<dbReference type="PANTHER" id="PTHR11814">
    <property type="entry name" value="SULFATE TRANSPORTER"/>
    <property type="match status" value="1"/>
</dbReference>
<evidence type="ECO:0000313" key="3">
    <source>
        <dbReference type="Proteomes" id="UP001174419"/>
    </source>
</evidence>
<feature type="non-terminal residue" evidence="2">
    <location>
        <position position="1"/>
    </location>
</feature>
<accession>A0AB35M422</accession>